<dbReference type="AlphaFoldDB" id="A0A1W2BAT2"/>
<organism evidence="11 12">
    <name type="scientific">Fulvimarina manganoxydans</name>
    <dbReference type="NCBI Taxonomy" id="937218"/>
    <lineage>
        <taxon>Bacteria</taxon>
        <taxon>Pseudomonadati</taxon>
        <taxon>Pseudomonadota</taxon>
        <taxon>Alphaproteobacteria</taxon>
        <taxon>Hyphomicrobiales</taxon>
        <taxon>Aurantimonadaceae</taxon>
        <taxon>Fulvimarina</taxon>
    </lineage>
</organism>
<gene>
    <name evidence="11" type="ORF">SAMN06297251_1069</name>
</gene>
<dbReference type="RefSeq" id="WP_084409677.1">
    <property type="nucleotide sequence ID" value="NZ_FWXR01000006.1"/>
</dbReference>
<keyword evidence="7 9" id="KW-0472">Membrane</keyword>
<dbReference type="PANTHER" id="PTHR35011">
    <property type="entry name" value="2,3-DIKETO-L-GULONATE TRAP TRANSPORTER SMALL PERMEASE PROTEIN YIAM"/>
    <property type="match status" value="1"/>
</dbReference>
<evidence type="ECO:0000256" key="2">
    <source>
        <dbReference type="ARBA" id="ARBA00022448"/>
    </source>
</evidence>
<feature type="transmembrane region" description="Helical" evidence="9">
    <location>
        <begin position="12"/>
        <end position="38"/>
    </location>
</feature>
<evidence type="ECO:0000256" key="4">
    <source>
        <dbReference type="ARBA" id="ARBA00022519"/>
    </source>
</evidence>
<comment type="function">
    <text evidence="9">Part of the tripartite ATP-independent periplasmic (TRAP) transport system.</text>
</comment>
<dbReference type="InterPro" id="IPR007387">
    <property type="entry name" value="TRAP_DctQ"/>
</dbReference>
<keyword evidence="6 9" id="KW-1133">Transmembrane helix</keyword>
<dbReference type="Pfam" id="PF04290">
    <property type="entry name" value="DctQ"/>
    <property type="match status" value="1"/>
</dbReference>
<dbReference type="InterPro" id="IPR055348">
    <property type="entry name" value="DctQ"/>
</dbReference>
<dbReference type="GO" id="GO:0015740">
    <property type="term" value="P:C4-dicarboxylate transport"/>
    <property type="evidence" value="ECO:0007669"/>
    <property type="project" value="TreeGrafter"/>
</dbReference>
<dbReference type="OrthoDB" id="7159137at2"/>
<dbReference type="GO" id="GO:0005886">
    <property type="term" value="C:plasma membrane"/>
    <property type="evidence" value="ECO:0007669"/>
    <property type="project" value="UniProtKB-SubCell"/>
</dbReference>
<comment type="subcellular location">
    <subcellularLocation>
        <location evidence="1 9">Cell inner membrane</location>
        <topology evidence="1 9">Multi-pass membrane protein</topology>
    </subcellularLocation>
</comment>
<feature type="transmembrane region" description="Helical" evidence="9">
    <location>
        <begin position="131"/>
        <end position="151"/>
    </location>
</feature>
<keyword evidence="4 9" id="KW-0997">Cell inner membrane</keyword>
<name>A0A1W2BAT2_9HYPH</name>
<comment type="subunit">
    <text evidence="9">The complex comprises the extracytoplasmic solute receptor protein and the two transmembrane proteins.</text>
</comment>
<accession>A0A1W2BAT2</accession>
<evidence type="ECO:0000256" key="6">
    <source>
        <dbReference type="ARBA" id="ARBA00022989"/>
    </source>
</evidence>
<feature type="transmembrane region" description="Helical" evidence="9">
    <location>
        <begin position="89"/>
        <end position="111"/>
    </location>
</feature>
<evidence type="ECO:0000256" key="9">
    <source>
        <dbReference type="RuleBase" id="RU369079"/>
    </source>
</evidence>
<evidence type="ECO:0000256" key="7">
    <source>
        <dbReference type="ARBA" id="ARBA00023136"/>
    </source>
</evidence>
<keyword evidence="12" id="KW-1185">Reference proteome</keyword>
<keyword evidence="2 9" id="KW-0813">Transport</keyword>
<evidence type="ECO:0000256" key="8">
    <source>
        <dbReference type="ARBA" id="ARBA00038436"/>
    </source>
</evidence>
<evidence type="ECO:0000256" key="3">
    <source>
        <dbReference type="ARBA" id="ARBA00022475"/>
    </source>
</evidence>
<reference evidence="11 12" key="1">
    <citation type="submission" date="2017-04" db="EMBL/GenBank/DDBJ databases">
        <authorList>
            <person name="Afonso C.L."/>
            <person name="Miller P.J."/>
            <person name="Scott M.A."/>
            <person name="Spackman E."/>
            <person name="Goraichik I."/>
            <person name="Dimitrov K.M."/>
            <person name="Suarez D.L."/>
            <person name="Swayne D.E."/>
        </authorList>
    </citation>
    <scope>NUCLEOTIDE SEQUENCE [LARGE SCALE GENOMIC DNA]</scope>
    <source>
        <strain evidence="11 12">CGMCC 1.10972</strain>
    </source>
</reference>
<feature type="transmembrane region" description="Helical" evidence="9">
    <location>
        <begin position="50"/>
        <end position="68"/>
    </location>
</feature>
<protein>
    <recommendedName>
        <fullName evidence="9">TRAP transporter small permease protein</fullName>
    </recommendedName>
</protein>
<sequence>MRAYISAISAVSRALGIVAALFLLSAVFSVSHMVFVRYVLNQSTVWQTEYTTYAIVAATFLGAPWTLLVKGHVNVDLWQLSAGPKLRGVLEGLSGLASMIFVGLIAYAGWYHFEEAWVNGWTSETVWAVPLWMPLLPFPVGMVVLFLQYIAEMMRLALDGATDPDAPLAHQTALFSETTAEPRS</sequence>
<evidence type="ECO:0000256" key="1">
    <source>
        <dbReference type="ARBA" id="ARBA00004429"/>
    </source>
</evidence>
<comment type="similarity">
    <text evidence="8 9">Belongs to the TRAP transporter small permease family.</text>
</comment>
<feature type="domain" description="Tripartite ATP-independent periplasmic transporters DctQ component" evidence="10">
    <location>
        <begin position="29"/>
        <end position="157"/>
    </location>
</feature>
<dbReference type="PANTHER" id="PTHR35011:SF10">
    <property type="entry name" value="TRAP TRANSPORTER SMALL PERMEASE PROTEIN"/>
    <property type="match status" value="1"/>
</dbReference>
<dbReference type="GO" id="GO:0022857">
    <property type="term" value="F:transmembrane transporter activity"/>
    <property type="evidence" value="ECO:0007669"/>
    <property type="project" value="UniProtKB-UniRule"/>
</dbReference>
<dbReference type="Proteomes" id="UP000192656">
    <property type="component" value="Unassembled WGS sequence"/>
</dbReference>
<evidence type="ECO:0000259" key="10">
    <source>
        <dbReference type="Pfam" id="PF04290"/>
    </source>
</evidence>
<dbReference type="STRING" id="937218.SAMN06297251_1069"/>
<evidence type="ECO:0000313" key="12">
    <source>
        <dbReference type="Proteomes" id="UP000192656"/>
    </source>
</evidence>
<evidence type="ECO:0000256" key="5">
    <source>
        <dbReference type="ARBA" id="ARBA00022692"/>
    </source>
</evidence>
<proteinExistence type="inferred from homology"/>
<dbReference type="EMBL" id="FWXR01000006">
    <property type="protein sequence ID" value="SMC70075.1"/>
    <property type="molecule type" value="Genomic_DNA"/>
</dbReference>
<keyword evidence="3" id="KW-1003">Cell membrane</keyword>
<evidence type="ECO:0000313" key="11">
    <source>
        <dbReference type="EMBL" id="SMC70075.1"/>
    </source>
</evidence>
<keyword evidence="5 9" id="KW-0812">Transmembrane</keyword>